<accession>A0A1A9QCF7</accession>
<keyword evidence="6 12" id="KW-0328">Glycosyltransferase</keyword>
<organism evidence="12 13">
    <name type="scientific">Candidatus Mycoplasma haematobovis</name>
    <dbReference type="NCBI Taxonomy" id="432608"/>
    <lineage>
        <taxon>Bacteria</taxon>
        <taxon>Bacillati</taxon>
        <taxon>Mycoplasmatota</taxon>
        <taxon>Mollicutes</taxon>
        <taxon>Mycoplasmataceae</taxon>
        <taxon>Mycoplasma</taxon>
    </lineage>
</organism>
<evidence type="ECO:0000256" key="2">
    <source>
        <dbReference type="ARBA" id="ARBA00005180"/>
    </source>
</evidence>
<dbReference type="Gene3D" id="3.40.50.2020">
    <property type="match status" value="1"/>
</dbReference>
<dbReference type="PANTHER" id="PTHR32315">
    <property type="entry name" value="ADENINE PHOSPHORIBOSYLTRANSFERASE"/>
    <property type="match status" value="1"/>
</dbReference>
<dbReference type="NCBIfam" id="TIGR01091">
    <property type="entry name" value="upp"/>
    <property type="match status" value="1"/>
</dbReference>
<evidence type="ECO:0000256" key="7">
    <source>
        <dbReference type="ARBA" id="ARBA00022679"/>
    </source>
</evidence>
<dbReference type="NCBIfam" id="NF001097">
    <property type="entry name" value="PRK00129.1"/>
    <property type="match status" value="1"/>
</dbReference>
<keyword evidence="13" id="KW-1185">Reference proteome</keyword>
<evidence type="ECO:0000256" key="8">
    <source>
        <dbReference type="ARBA" id="ARBA00022741"/>
    </source>
</evidence>
<evidence type="ECO:0000256" key="1">
    <source>
        <dbReference type="ARBA" id="ARBA00001946"/>
    </source>
</evidence>
<keyword evidence="8" id="KW-0547">Nucleotide-binding</keyword>
<dbReference type="AlphaFoldDB" id="A0A1A9QCF7"/>
<dbReference type="GO" id="GO:0005525">
    <property type="term" value="F:GTP binding"/>
    <property type="evidence" value="ECO:0007669"/>
    <property type="project" value="UniProtKB-KW"/>
</dbReference>
<dbReference type="EMBL" id="LWUJ01000011">
    <property type="protein sequence ID" value="OAL10262.1"/>
    <property type="molecule type" value="Genomic_DNA"/>
</dbReference>
<dbReference type="FunFam" id="3.40.50.2020:FF:000023">
    <property type="entry name" value="Probable uracil phosphoribosyltransferase"/>
    <property type="match status" value="1"/>
</dbReference>
<protein>
    <recommendedName>
        <fullName evidence="4 10">Uracil phosphoribosyltransferase</fullName>
        <ecNumber evidence="4 10">2.4.2.9</ecNumber>
    </recommendedName>
</protein>
<comment type="cofactor">
    <cofactor evidence="1">
        <name>Mg(2+)</name>
        <dbReference type="ChEBI" id="CHEBI:18420"/>
    </cofactor>
</comment>
<evidence type="ECO:0000256" key="10">
    <source>
        <dbReference type="NCBIfam" id="TIGR01091"/>
    </source>
</evidence>
<sequence length="207" mass="23061">MFFVLDSSLSKHIISKLRDRETNSREFTENIKRIACLLVNEALKDFELKEVSIETPIAPCVTKVLKDTFTIVPILRAGLPMAEAVHWILDQSKIGHIGLYRDPETVKPIEYYLKMPLTIEGSQVIICDPILATGRSISKAVDLIKSKYKVASITILSIIASEEGIKNINTEHPEIKVYVGVVDKELNDHAYIVPGVGDAGDRIFGTK</sequence>
<comment type="pathway">
    <text evidence="2">Pyrimidine metabolism; UMP biosynthesis via salvage pathway; UMP from uracil: step 1/1.</text>
</comment>
<evidence type="ECO:0000259" key="11">
    <source>
        <dbReference type="Pfam" id="PF14681"/>
    </source>
</evidence>
<reference evidence="13" key="1">
    <citation type="submission" date="2016-04" db="EMBL/GenBank/DDBJ databases">
        <authorList>
            <person name="Quiroz-Castaneda R.E."/>
            <person name="Martinez-Ocampo F."/>
        </authorList>
    </citation>
    <scope>NUCLEOTIDE SEQUENCE [LARGE SCALE GENOMIC DNA]</scope>
    <source>
        <strain evidence="13">INIFAP01</strain>
    </source>
</reference>
<keyword evidence="9" id="KW-0342">GTP-binding</keyword>
<keyword evidence="5" id="KW-0021">Allosteric enzyme</keyword>
<comment type="caution">
    <text evidence="12">The sequence shown here is derived from an EMBL/GenBank/DDBJ whole genome shotgun (WGS) entry which is preliminary data.</text>
</comment>
<dbReference type="GO" id="GO:0006223">
    <property type="term" value="P:uracil salvage"/>
    <property type="evidence" value="ECO:0007669"/>
    <property type="project" value="InterPro"/>
</dbReference>
<evidence type="ECO:0000256" key="5">
    <source>
        <dbReference type="ARBA" id="ARBA00022533"/>
    </source>
</evidence>
<dbReference type="EC" id="2.4.2.9" evidence="4 10"/>
<evidence type="ECO:0000313" key="13">
    <source>
        <dbReference type="Proteomes" id="UP000077623"/>
    </source>
</evidence>
<evidence type="ECO:0000256" key="6">
    <source>
        <dbReference type="ARBA" id="ARBA00022676"/>
    </source>
</evidence>
<evidence type="ECO:0000313" key="12">
    <source>
        <dbReference type="EMBL" id="OAL10262.1"/>
    </source>
</evidence>
<keyword evidence="7 12" id="KW-0808">Transferase</keyword>
<proteinExistence type="inferred from homology"/>
<dbReference type="InterPro" id="IPR005765">
    <property type="entry name" value="UPRT"/>
</dbReference>
<dbReference type="InterPro" id="IPR029057">
    <property type="entry name" value="PRTase-like"/>
</dbReference>
<dbReference type="CDD" id="cd06223">
    <property type="entry name" value="PRTases_typeI"/>
    <property type="match status" value="1"/>
</dbReference>
<dbReference type="Proteomes" id="UP000077623">
    <property type="component" value="Unassembled WGS sequence"/>
</dbReference>
<dbReference type="STRING" id="432608.A6V39_02350"/>
<comment type="similarity">
    <text evidence="3">Belongs to the UPRTase family.</text>
</comment>
<dbReference type="GO" id="GO:0044206">
    <property type="term" value="P:UMP salvage"/>
    <property type="evidence" value="ECO:0007669"/>
    <property type="project" value="UniProtKB-UniPathway"/>
</dbReference>
<dbReference type="InterPro" id="IPR050054">
    <property type="entry name" value="UPRTase/APRTase"/>
</dbReference>
<evidence type="ECO:0000256" key="9">
    <source>
        <dbReference type="ARBA" id="ARBA00023134"/>
    </source>
</evidence>
<dbReference type="GO" id="GO:0004845">
    <property type="term" value="F:uracil phosphoribosyltransferase activity"/>
    <property type="evidence" value="ECO:0007669"/>
    <property type="project" value="UniProtKB-UniRule"/>
</dbReference>
<evidence type="ECO:0000256" key="3">
    <source>
        <dbReference type="ARBA" id="ARBA00009516"/>
    </source>
</evidence>
<feature type="domain" description="Phosphoribosyltransferase" evidence="11">
    <location>
        <begin position="4"/>
        <end position="206"/>
    </location>
</feature>
<dbReference type="Pfam" id="PF14681">
    <property type="entry name" value="UPRTase"/>
    <property type="match status" value="1"/>
</dbReference>
<evidence type="ECO:0000256" key="4">
    <source>
        <dbReference type="ARBA" id="ARBA00011894"/>
    </source>
</evidence>
<dbReference type="UniPathway" id="UPA00574">
    <property type="reaction ID" value="UER00636"/>
</dbReference>
<dbReference type="RefSeq" id="WP_187150110.1">
    <property type="nucleotide sequence ID" value="NZ_LWUJ01000011.1"/>
</dbReference>
<gene>
    <name evidence="12" type="ORF">A6V39_02350</name>
</gene>
<dbReference type="InterPro" id="IPR000836">
    <property type="entry name" value="PRTase_dom"/>
</dbReference>
<dbReference type="PANTHER" id="PTHR32315:SF4">
    <property type="entry name" value="URACIL PHOSPHORIBOSYLTRANSFERASE, CHLOROPLASTIC"/>
    <property type="match status" value="1"/>
</dbReference>
<dbReference type="SUPFAM" id="SSF53271">
    <property type="entry name" value="PRTase-like"/>
    <property type="match status" value="1"/>
</dbReference>
<name>A0A1A9QCF7_9MOLU</name>